<organism evidence="1 2">
    <name type="scientific">Butyrivibrio proteoclasticus</name>
    <dbReference type="NCBI Taxonomy" id="43305"/>
    <lineage>
        <taxon>Bacteria</taxon>
        <taxon>Bacillati</taxon>
        <taxon>Bacillota</taxon>
        <taxon>Clostridia</taxon>
        <taxon>Lachnospirales</taxon>
        <taxon>Lachnospiraceae</taxon>
        <taxon>Butyrivibrio</taxon>
    </lineage>
</organism>
<reference evidence="2" key="1">
    <citation type="submission" date="2016-10" db="EMBL/GenBank/DDBJ databases">
        <authorList>
            <person name="Varghese N."/>
            <person name="Submissions S."/>
        </authorList>
    </citation>
    <scope>NUCLEOTIDE SEQUENCE [LARGE SCALE GENOMIC DNA]</scope>
    <source>
        <strain evidence="2">P18</strain>
    </source>
</reference>
<evidence type="ECO:0000313" key="1">
    <source>
        <dbReference type="EMBL" id="SFQ21323.1"/>
    </source>
</evidence>
<dbReference type="RefSeq" id="WP_074890206.1">
    <property type="nucleotide sequence ID" value="NZ_FOXO01000024.1"/>
</dbReference>
<name>A0A1I5WND6_9FIRM</name>
<keyword evidence="2" id="KW-1185">Reference proteome</keyword>
<gene>
    <name evidence="1" type="ORF">SAMN04487928_1247</name>
</gene>
<protein>
    <submittedName>
        <fullName evidence="1">Uncharacterized protein</fullName>
    </submittedName>
</protein>
<dbReference type="Proteomes" id="UP000182624">
    <property type="component" value="Unassembled WGS sequence"/>
</dbReference>
<evidence type="ECO:0000313" key="2">
    <source>
        <dbReference type="Proteomes" id="UP000182624"/>
    </source>
</evidence>
<proteinExistence type="predicted"/>
<dbReference type="EMBL" id="FOXO01000024">
    <property type="protein sequence ID" value="SFQ21323.1"/>
    <property type="molecule type" value="Genomic_DNA"/>
</dbReference>
<accession>A0A1I5WND6</accession>
<sequence>MKKEINNLITNISCYVQSLYTDYIHTSNEAEGAKAVYRRNICLYNFMLKMQADLFQAMKGKNYSRLSPISDPSQIRIADYVQKDGTYLYKFSLSKKSSDDEIIDVILDKISANINADIKQAAFSLYTSCGSDMQFYYPYLANGLYVLKLIDNGTDIIMICATHLQP</sequence>
<dbReference type="AlphaFoldDB" id="A0A1I5WND6"/>